<evidence type="ECO:0000313" key="3">
    <source>
        <dbReference type="Proteomes" id="UP000253744"/>
    </source>
</evidence>
<feature type="domain" description="Transcription regulator PadR N-terminal" evidence="1">
    <location>
        <begin position="55"/>
        <end position="105"/>
    </location>
</feature>
<evidence type="ECO:0000313" key="2">
    <source>
        <dbReference type="EMBL" id="AXH00481.1"/>
    </source>
</evidence>
<dbReference type="Pfam" id="PF03551">
    <property type="entry name" value="PadR"/>
    <property type="match status" value="1"/>
</dbReference>
<dbReference type="KEGG" id="dwu:DVJ83_14980"/>
<reference evidence="2 3" key="1">
    <citation type="submission" date="2018-07" db="EMBL/GenBank/DDBJ databases">
        <title>Complete Genome and Methylome Analysis of Deinococcus wulumuqiensis NEB 479.</title>
        <authorList>
            <person name="Fomenkov A."/>
            <person name="Luyten Y."/>
            <person name="Vincze T."/>
            <person name="Anton B.P."/>
            <person name="Clark T."/>
            <person name="Roberts R.J."/>
            <person name="Morgan R.D."/>
        </authorList>
    </citation>
    <scope>NUCLEOTIDE SEQUENCE [LARGE SCALE GENOMIC DNA]</scope>
    <source>
        <strain evidence="2 3">NEB 479</strain>
        <plasmid evidence="3">Plasmid pdrdb</plasmid>
    </source>
</reference>
<name>A0A345ILA8_9DEIO</name>
<keyword evidence="2" id="KW-0614">Plasmid</keyword>
<sequence length="122" mass="13226">MALPSPVVDKLPPIVEDADMPPGPQINMNAMKVMAVLYSDTTGQQYGLSLSRATGIGNGTLYPILDKLEELKLIQACWEEIDPRVAGRRPRRFYTLTGEGIRTFEAARAALFPPGLAGVARA</sequence>
<organism evidence="2 3">
    <name type="scientific">Deinococcus wulumuqiensis</name>
    <dbReference type="NCBI Taxonomy" id="980427"/>
    <lineage>
        <taxon>Bacteria</taxon>
        <taxon>Thermotogati</taxon>
        <taxon>Deinococcota</taxon>
        <taxon>Deinococci</taxon>
        <taxon>Deinococcales</taxon>
        <taxon>Deinococcaceae</taxon>
        <taxon>Deinococcus</taxon>
    </lineage>
</organism>
<proteinExistence type="predicted"/>
<evidence type="ECO:0000259" key="1">
    <source>
        <dbReference type="Pfam" id="PF03551"/>
    </source>
</evidence>
<dbReference type="Proteomes" id="UP000253744">
    <property type="component" value="Plasmid pDrdB"/>
</dbReference>
<gene>
    <name evidence="2" type="ORF">DVJ83_14980</name>
</gene>
<protein>
    <submittedName>
        <fullName evidence="2">PadR family transcriptional regulator</fullName>
    </submittedName>
</protein>
<accession>A0A345ILA8</accession>
<dbReference type="AlphaFoldDB" id="A0A345ILA8"/>
<dbReference type="InterPro" id="IPR036390">
    <property type="entry name" value="WH_DNA-bd_sf"/>
</dbReference>
<dbReference type="EMBL" id="CP031160">
    <property type="protein sequence ID" value="AXH00481.1"/>
    <property type="molecule type" value="Genomic_DNA"/>
</dbReference>
<geneLocation type="plasmid" evidence="3">
    <name>pdrdb</name>
</geneLocation>
<dbReference type="InterPro" id="IPR005149">
    <property type="entry name" value="Tscrpt_reg_PadR_N"/>
</dbReference>
<dbReference type="SUPFAM" id="SSF46785">
    <property type="entry name" value="Winged helix' DNA-binding domain"/>
    <property type="match status" value="1"/>
</dbReference>
<dbReference type="Gene3D" id="1.10.10.10">
    <property type="entry name" value="Winged helix-like DNA-binding domain superfamily/Winged helix DNA-binding domain"/>
    <property type="match status" value="1"/>
</dbReference>
<dbReference type="InterPro" id="IPR036388">
    <property type="entry name" value="WH-like_DNA-bd_sf"/>
</dbReference>